<evidence type="ECO:0008006" key="3">
    <source>
        <dbReference type="Google" id="ProtNLM"/>
    </source>
</evidence>
<dbReference type="Proteomes" id="UP001204798">
    <property type="component" value="Unassembled WGS sequence"/>
</dbReference>
<name>A0ABT2EL14_9BACT</name>
<organism evidence="1 2">
    <name type="scientific">Candidatus Fervidibacter sacchari</name>
    <dbReference type="NCBI Taxonomy" id="1448929"/>
    <lineage>
        <taxon>Bacteria</taxon>
        <taxon>Candidatus Fervidibacterota</taxon>
        <taxon>Candidatus Fervidibacter</taxon>
    </lineage>
</organism>
<dbReference type="RefSeq" id="WP_259094610.1">
    <property type="nucleotide sequence ID" value="NZ_CP130454.1"/>
</dbReference>
<evidence type="ECO:0000313" key="2">
    <source>
        <dbReference type="Proteomes" id="UP001204798"/>
    </source>
</evidence>
<reference evidence="1 2" key="1">
    <citation type="submission" date="2022-08" db="EMBL/GenBank/DDBJ databases">
        <title>Bacterial and archaeal communities from various locations to study Microbial Dark Matter (Phase II).</title>
        <authorList>
            <person name="Stepanauskas R."/>
        </authorList>
    </citation>
    <scope>NUCLEOTIDE SEQUENCE [LARGE SCALE GENOMIC DNA]</scope>
    <source>
        <strain evidence="1 2">PD1</strain>
    </source>
</reference>
<keyword evidence="2" id="KW-1185">Reference proteome</keyword>
<evidence type="ECO:0000313" key="1">
    <source>
        <dbReference type="EMBL" id="MCS3918631.1"/>
    </source>
</evidence>
<gene>
    <name evidence="1" type="ORF">M2350_001031</name>
</gene>
<dbReference type="EMBL" id="JANUCP010000002">
    <property type="protein sequence ID" value="MCS3918631.1"/>
    <property type="molecule type" value="Genomic_DNA"/>
</dbReference>
<dbReference type="InterPro" id="IPR011856">
    <property type="entry name" value="tRNA_endonuc-like_dom_sf"/>
</dbReference>
<comment type="caution">
    <text evidence="1">The sequence shown here is derived from an EMBL/GenBank/DDBJ whole genome shotgun (WGS) entry which is preliminary data.</text>
</comment>
<proteinExistence type="predicted"/>
<sequence>MAKPNYFLISVSIRQHLELCLKYAMAGFTNSIAGAWTFVEIREGDFVSFLYGARAFNLYEVVGKEAVVEFEKLPPWPPVSFRESGKSYYFPFRLHLRPIRKFCESLVRPEFAYVAENLLLRAGYRKTHFQADQTTLQNVSQMGELWNEVVECLAMPPYQTFEPRFTPDKKQERIPFICHLQETILQAAIRQHLSDEVNLTSFLSMIGFGNLAADGLEVLGEKALSQGHVDILIKDRVPIAHARKIAVEVKLHKAQPRDLRQLKGYMEELGDECIGGVLIAKDFSKTVLREAAKHQIRLVCYELDLDNKSLYTFVEILSNLRLAPV</sequence>
<protein>
    <recommendedName>
        <fullName evidence="3">DUF91 domain-containing protein</fullName>
    </recommendedName>
</protein>
<accession>A0ABT2EL14</accession>
<dbReference type="Gene3D" id="3.40.1350.10">
    <property type="match status" value="1"/>
</dbReference>